<reference evidence="2" key="1">
    <citation type="submission" date="2020-05" db="EMBL/GenBank/DDBJ databases">
        <authorList>
            <person name="Conneilly E.M."/>
            <person name="Corace M.L."/>
            <person name="Daly D."/>
            <person name="Dejene M.A."/>
            <person name="Deng Y."/>
            <person name="Kelly J.M."/>
            <person name="Masiello C.S."/>
            <person name="McDonough D."/>
            <person name="Musser E."/>
            <person name="Pecorale A.L."/>
            <person name="Ray R.F."/>
            <person name="Regan I.M."/>
            <person name="Shedd N.A."/>
            <person name="Tatone J.R."/>
            <person name="Tocci C.W."/>
            <person name="Zarate C.M."/>
            <person name="Whitefleet-Smith J.L."/>
            <person name="Garlena R.A."/>
            <person name="Russell D.A."/>
            <person name="Pope W.H."/>
            <person name="Jacobs-Sera D."/>
            <person name="Hatfull G.F."/>
        </authorList>
    </citation>
    <scope>NUCLEOTIDE SEQUENCE</scope>
</reference>
<proteinExistence type="predicted"/>
<gene>
    <name evidence="2" type="primary">73</name>
    <name evidence="2" type="ORF">SEA_CLAWZ_73</name>
</gene>
<evidence type="ECO:0000256" key="1">
    <source>
        <dbReference type="SAM" id="MobiDB-lite"/>
    </source>
</evidence>
<dbReference type="EMBL" id="MT498058">
    <property type="protein sequence ID" value="QKY79985.1"/>
    <property type="molecule type" value="Genomic_DNA"/>
</dbReference>
<organism evidence="2 3">
    <name type="scientific">Gordonia phage Clawz</name>
    <dbReference type="NCBI Taxonomy" id="2743910"/>
    <lineage>
        <taxon>Viruses</taxon>
        <taxon>Duplodnaviria</taxon>
        <taxon>Heunggongvirae</taxon>
        <taxon>Uroviricota</taxon>
        <taxon>Caudoviricetes</taxon>
        <taxon>Clawzvirus</taxon>
        <taxon>Clawzvirus clawz</taxon>
    </lineage>
</organism>
<sequence>MSNPADEAPEFAAFILTHAKGRAHDELTRQLAKLVQAVKETGKKGTLSLQIVVEPDKKVENVVRVEDKITTSIPKESRASMWYTDDEGKLHRDDPAQTAMWEKSGKKLVDNPDARHEPIHQREED</sequence>
<evidence type="ECO:0000313" key="2">
    <source>
        <dbReference type="EMBL" id="QKY79985.1"/>
    </source>
</evidence>
<dbReference type="RefSeq" id="YP_010675502.1">
    <property type="nucleotide sequence ID" value="NC_071004.1"/>
</dbReference>
<protein>
    <submittedName>
        <fullName evidence="2">Uncharacterized protein</fullName>
    </submittedName>
</protein>
<feature type="compositionally biased region" description="Basic and acidic residues" evidence="1">
    <location>
        <begin position="86"/>
        <end position="95"/>
    </location>
</feature>
<dbReference type="KEGG" id="vg:77951829"/>
<feature type="region of interest" description="Disordered" evidence="1">
    <location>
        <begin position="84"/>
        <end position="125"/>
    </location>
</feature>
<dbReference type="GeneID" id="77951829"/>
<evidence type="ECO:0000313" key="3">
    <source>
        <dbReference type="Proteomes" id="UP000821895"/>
    </source>
</evidence>
<accession>A0AAE7K682</accession>
<name>A0AAE7K682_9CAUD</name>
<feature type="compositionally biased region" description="Basic and acidic residues" evidence="1">
    <location>
        <begin position="103"/>
        <end position="125"/>
    </location>
</feature>
<dbReference type="Proteomes" id="UP000821895">
    <property type="component" value="Segment"/>
</dbReference>
<keyword evidence="3" id="KW-1185">Reference proteome</keyword>